<evidence type="ECO:0000256" key="6">
    <source>
        <dbReference type="RuleBase" id="RU371123"/>
    </source>
</evidence>
<dbReference type="PROSITE" id="PS51324">
    <property type="entry name" value="ERV_ALR"/>
    <property type="match status" value="1"/>
</dbReference>
<evidence type="ECO:0000313" key="10">
    <source>
        <dbReference type="Proteomes" id="UP000193986"/>
    </source>
</evidence>
<reference evidence="9 10" key="1">
    <citation type="submission" date="2016-07" db="EMBL/GenBank/DDBJ databases">
        <title>Pervasive Adenine N6-methylation of Active Genes in Fungi.</title>
        <authorList>
            <consortium name="DOE Joint Genome Institute"/>
            <person name="Mondo S.J."/>
            <person name="Dannebaum R.O."/>
            <person name="Kuo R.C."/>
            <person name="Labutti K."/>
            <person name="Haridas S."/>
            <person name="Kuo A."/>
            <person name="Salamov A."/>
            <person name="Ahrendt S.R."/>
            <person name="Lipzen A."/>
            <person name="Sullivan W."/>
            <person name="Andreopoulos W.B."/>
            <person name="Clum A."/>
            <person name="Lindquist E."/>
            <person name="Daum C."/>
            <person name="Ramamoorthy G.K."/>
            <person name="Gryganskyi A."/>
            <person name="Culley D."/>
            <person name="Magnuson J.K."/>
            <person name="James T.Y."/>
            <person name="O'Malley M.A."/>
            <person name="Stajich J.E."/>
            <person name="Spatafora J.W."/>
            <person name="Visel A."/>
            <person name="Grigoriev I.V."/>
        </authorList>
    </citation>
    <scope>NUCLEOTIDE SEQUENCE [LARGE SCALE GENOMIC DNA]</scope>
    <source>
        <strain evidence="9 10">68-887.2</strain>
    </source>
</reference>
<organism evidence="9 10">
    <name type="scientific">Naematelia encephala</name>
    <dbReference type="NCBI Taxonomy" id="71784"/>
    <lineage>
        <taxon>Eukaryota</taxon>
        <taxon>Fungi</taxon>
        <taxon>Dikarya</taxon>
        <taxon>Basidiomycota</taxon>
        <taxon>Agaricomycotina</taxon>
        <taxon>Tremellomycetes</taxon>
        <taxon>Tremellales</taxon>
        <taxon>Naemateliaceae</taxon>
        <taxon>Naematelia</taxon>
    </lineage>
</organism>
<dbReference type="FunCoup" id="A0A1Y2B0Y6">
    <property type="interactions" value="245"/>
</dbReference>
<dbReference type="STRING" id="71784.A0A1Y2B0Y6"/>
<dbReference type="InterPro" id="IPR017905">
    <property type="entry name" value="ERV/ALR_sulphydryl_oxidase"/>
</dbReference>
<dbReference type="FunFam" id="1.20.120.310:FF:000002">
    <property type="entry name" value="Sulfhydryl oxidase"/>
    <property type="match status" value="1"/>
</dbReference>
<feature type="region of interest" description="Disordered" evidence="7">
    <location>
        <begin position="1"/>
        <end position="31"/>
    </location>
</feature>
<evidence type="ECO:0000256" key="7">
    <source>
        <dbReference type="SAM" id="MobiDB-lite"/>
    </source>
</evidence>
<dbReference type="Proteomes" id="UP000193986">
    <property type="component" value="Unassembled WGS sequence"/>
</dbReference>
<dbReference type="InterPro" id="IPR036774">
    <property type="entry name" value="ERV/ALR_sulphydryl_oxid_sf"/>
</dbReference>
<dbReference type="PANTHER" id="PTHR12645">
    <property type="entry name" value="ALR/ERV"/>
    <property type="match status" value="1"/>
</dbReference>
<sequence>MSGTESTVTGPSSTQPLRTTKETHPNLPPGLILGPDGKVCKVCNSWQDFAKTKVKKKDGTGTGIAMGMGAFAGMMSGAKNVKSGATSTPTLEEQQVDRRDCPADNTLLGRSTWTFLHTTAAYYPISAPRQTQDNMRALLVSLSLLYPCGPCATDFRENIRQTPPDLSGREGLSRWLCERHNEVNEKLGKERFDCDWKNLDARWKDGPADGRCD</sequence>
<keyword evidence="3 6" id="KW-0274">FAD</keyword>
<keyword evidence="4 6" id="KW-0560">Oxidoreductase</keyword>
<dbReference type="GO" id="GO:0016971">
    <property type="term" value="F:flavin-dependent sulfhydryl oxidase activity"/>
    <property type="evidence" value="ECO:0007669"/>
    <property type="project" value="InterPro"/>
</dbReference>
<dbReference type="EC" id="1.8.3.2" evidence="6"/>
<evidence type="ECO:0000259" key="8">
    <source>
        <dbReference type="PROSITE" id="PS51324"/>
    </source>
</evidence>
<dbReference type="InterPro" id="IPR039799">
    <property type="entry name" value="ALR/ERV"/>
</dbReference>
<comment type="catalytic activity">
    <reaction evidence="6">
        <text>2 R'C(R)SH + O2 = R'C(R)S-S(R)CR' + H2O2</text>
        <dbReference type="Rhea" id="RHEA:17357"/>
        <dbReference type="ChEBI" id="CHEBI:15379"/>
        <dbReference type="ChEBI" id="CHEBI:16240"/>
        <dbReference type="ChEBI" id="CHEBI:16520"/>
        <dbReference type="ChEBI" id="CHEBI:17412"/>
        <dbReference type="EC" id="1.8.3.2"/>
    </reaction>
</comment>
<protein>
    <recommendedName>
        <fullName evidence="6">Sulfhydryl oxidase</fullName>
        <ecNumber evidence="6">1.8.3.2</ecNumber>
    </recommendedName>
</protein>
<name>A0A1Y2B0Y6_9TREE</name>
<dbReference type="Pfam" id="PF04777">
    <property type="entry name" value="Evr1_Alr"/>
    <property type="match status" value="1"/>
</dbReference>
<keyword evidence="2 6" id="KW-0285">Flavoprotein</keyword>
<evidence type="ECO:0000256" key="2">
    <source>
        <dbReference type="ARBA" id="ARBA00022630"/>
    </source>
</evidence>
<evidence type="ECO:0000256" key="3">
    <source>
        <dbReference type="ARBA" id="ARBA00022827"/>
    </source>
</evidence>
<dbReference type="SUPFAM" id="SSF69000">
    <property type="entry name" value="FAD-dependent thiol oxidase"/>
    <property type="match status" value="1"/>
</dbReference>
<comment type="cofactor">
    <cofactor evidence="1 6">
        <name>FAD</name>
        <dbReference type="ChEBI" id="CHEBI:57692"/>
    </cofactor>
</comment>
<evidence type="ECO:0000256" key="4">
    <source>
        <dbReference type="ARBA" id="ARBA00023002"/>
    </source>
</evidence>
<feature type="compositionally biased region" description="Polar residues" evidence="7">
    <location>
        <begin position="1"/>
        <end position="18"/>
    </location>
</feature>
<dbReference type="EMBL" id="MCFC01000031">
    <property type="protein sequence ID" value="ORY28473.1"/>
    <property type="molecule type" value="Genomic_DNA"/>
</dbReference>
<evidence type="ECO:0000256" key="5">
    <source>
        <dbReference type="ARBA" id="ARBA00023157"/>
    </source>
</evidence>
<keyword evidence="10" id="KW-1185">Reference proteome</keyword>
<dbReference type="GO" id="GO:0050660">
    <property type="term" value="F:flavin adenine dinucleotide binding"/>
    <property type="evidence" value="ECO:0007669"/>
    <property type="project" value="TreeGrafter"/>
</dbReference>
<gene>
    <name evidence="9" type="ORF">BCR39DRAFT_534830</name>
</gene>
<feature type="domain" description="ERV/ALR sulfhydryl oxidase" evidence="8">
    <location>
        <begin position="101"/>
        <end position="203"/>
    </location>
</feature>
<keyword evidence="5" id="KW-1015">Disulfide bond</keyword>
<dbReference type="AlphaFoldDB" id="A0A1Y2B0Y6"/>
<dbReference type="Gene3D" id="1.20.120.310">
    <property type="entry name" value="ERV/ALR sulfhydryl oxidase domain"/>
    <property type="match status" value="1"/>
</dbReference>
<accession>A0A1Y2B0Y6</accession>
<evidence type="ECO:0000256" key="1">
    <source>
        <dbReference type="ARBA" id="ARBA00001974"/>
    </source>
</evidence>
<dbReference type="InParanoid" id="A0A1Y2B0Y6"/>
<proteinExistence type="predicted"/>
<dbReference type="GO" id="GO:0005739">
    <property type="term" value="C:mitochondrion"/>
    <property type="evidence" value="ECO:0007669"/>
    <property type="project" value="TreeGrafter"/>
</dbReference>
<comment type="caution">
    <text evidence="9">The sequence shown here is derived from an EMBL/GenBank/DDBJ whole genome shotgun (WGS) entry which is preliminary data.</text>
</comment>
<dbReference type="OrthoDB" id="17199at2759"/>
<dbReference type="PANTHER" id="PTHR12645:SF0">
    <property type="entry name" value="FAD-LINKED SULFHYDRYL OXIDASE ALR"/>
    <property type="match status" value="1"/>
</dbReference>
<evidence type="ECO:0000313" key="9">
    <source>
        <dbReference type="EMBL" id="ORY28473.1"/>
    </source>
</evidence>